<protein>
    <recommendedName>
        <fullName evidence="6">RiboL-PSP-HEPN domain-containing protein</fullName>
    </recommendedName>
</protein>
<dbReference type="Proteomes" id="UP000663166">
    <property type="component" value="Chromosome"/>
</dbReference>
<accession>A0A0H0JHR9</accession>
<dbReference type="RefSeq" id="WP_000532200.1">
    <property type="nucleotide sequence ID" value="NZ_AP027595.1"/>
</dbReference>
<reference evidence="2" key="2">
    <citation type="submission" date="2021-02" db="EMBL/GenBank/DDBJ databases">
        <title>Co-localization of colistin and carbapenem -resistance genes on a novel transferable IncHI2 plasmid in Escherichia coli from chicken-origin.</title>
        <authorList>
            <person name="Hoffmann M."/>
            <person name="Balkey M."/>
            <person name="Ronco T."/>
            <person name="Hendriksen R.S."/>
        </authorList>
    </citation>
    <scope>NUCLEOTIDE SEQUENCE</scope>
    <source>
        <strain evidence="2">CFSAN083829</strain>
    </source>
</reference>
<dbReference type="EMBL" id="JAUKXU010000041">
    <property type="protein sequence ID" value="MDO2577534.1"/>
    <property type="molecule type" value="Genomic_DNA"/>
</dbReference>
<evidence type="ECO:0008006" key="6">
    <source>
        <dbReference type="Google" id="ProtNLM"/>
    </source>
</evidence>
<dbReference type="Proteomes" id="UP000254079">
    <property type="component" value="Unassembled WGS sequence"/>
</dbReference>
<gene>
    <name evidence="2" type="ORF">JNP96_19125</name>
    <name evidence="3" type="ORF">NCTC8622_03791</name>
    <name evidence="1" type="ORF">Q2V20_26125</name>
</gene>
<dbReference type="AlphaFoldDB" id="A0A0H0JHR9"/>
<dbReference type="EMBL" id="UGCP01000002">
    <property type="protein sequence ID" value="STI84720.1"/>
    <property type="molecule type" value="Genomic_DNA"/>
</dbReference>
<evidence type="ECO:0000313" key="1">
    <source>
        <dbReference type="EMBL" id="MDO2577534.1"/>
    </source>
</evidence>
<dbReference type="EMBL" id="CP070393">
    <property type="protein sequence ID" value="QRZ95963.1"/>
    <property type="molecule type" value="Genomic_DNA"/>
</dbReference>
<evidence type="ECO:0000313" key="3">
    <source>
        <dbReference type="EMBL" id="STI84720.1"/>
    </source>
</evidence>
<reference evidence="3 4" key="1">
    <citation type="submission" date="2018-06" db="EMBL/GenBank/DDBJ databases">
        <authorList>
            <consortium name="Pathogen Informatics"/>
            <person name="Doyle S."/>
        </authorList>
    </citation>
    <scope>NUCLEOTIDE SEQUENCE [LARGE SCALE GENOMIC DNA]</scope>
    <source>
        <strain evidence="3 4">NCTC8622</strain>
    </source>
</reference>
<evidence type="ECO:0000313" key="5">
    <source>
        <dbReference type="Proteomes" id="UP001173661"/>
    </source>
</evidence>
<proteinExistence type="predicted"/>
<evidence type="ECO:0000313" key="4">
    <source>
        <dbReference type="Proteomes" id="UP000254079"/>
    </source>
</evidence>
<evidence type="ECO:0000313" key="2">
    <source>
        <dbReference type="EMBL" id="QRZ95963.1"/>
    </source>
</evidence>
<organism evidence="1 5">
    <name type="scientific">Escherichia coli</name>
    <dbReference type="NCBI Taxonomy" id="562"/>
    <lineage>
        <taxon>Bacteria</taxon>
        <taxon>Pseudomonadati</taxon>
        <taxon>Pseudomonadota</taxon>
        <taxon>Gammaproteobacteria</taxon>
        <taxon>Enterobacterales</taxon>
        <taxon>Enterobacteriaceae</taxon>
        <taxon>Escherichia</taxon>
    </lineage>
</organism>
<sequence length="340" mass="39696">MGRDITLYPKKATRNELKNYLENLGFKRCKHLWEWPQGTLNYSWFDDTDFKSTDGVSADIYPVSNDELHISGNKWALHVRNLYSASWHDVKMLNDVLKGARSLFGGTLIGDYGKNRYAPLWKDSSSPISRGISSIFNHVHHEISAVKHALPEPSIKLNLPEDGGLSEYFDYMQCMDPSRVIYNGLVPFAVAMFEYFFSRAFQILIKYDPFAIAKRTSYKQKVDFDILLEIEKGNISIESVIARNYTFQNLTHLNKAYKEWLDIDVRAILYKKKRIGKSVDFLENRISEIIQYRHGIVHHFELDRTLNRDGYIHILDAIEKSIIEFIHYIEGKYKFKLNAY</sequence>
<reference evidence="1" key="3">
    <citation type="submission" date="2023-07" db="EMBL/GenBank/DDBJ databases">
        <title>High risk of intestinal colonization with ESBL-producing Escherichia coli among soldiers of military contingents in specific geographic regions.</title>
        <authorList>
            <person name="Literacka E."/>
        </authorList>
    </citation>
    <scope>NUCLEOTIDE SEQUENCE</scope>
    <source>
        <strain evidence="1">66</strain>
    </source>
</reference>
<name>A0A0H0JHR9_ECOLX</name>
<dbReference type="Proteomes" id="UP001173661">
    <property type="component" value="Unassembled WGS sequence"/>
</dbReference>